<dbReference type="KEGG" id="bcx:BCA_A0157"/>
<dbReference type="Proteomes" id="UP000002210">
    <property type="component" value="Plasmid p03BB102_179"/>
</dbReference>
<evidence type="ECO:0000313" key="1">
    <source>
        <dbReference type="EMBL" id="ACO25672.1"/>
    </source>
</evidence>
<protein>
    <submittedName>
        <fullName evidence="1">Uncharacterized protein</fullName>
    </submittedName>
</protein>
<reference evidence="1 2" key="1">
    <citation type="submission" date="2009-02" db="EMBL/GenBank/DDBJ databases">
        <title>Genome sequence of Bacillus cereus 03BB102.</title>
        <authorList>
            <person name="Dodson R.J."/>
            <person name="Jackson P."/>
            <person name="Munk A.C."/>
            <person name="Brettin T."/>
            <person name="Bruce D."/>
            <person name="Detter C."/>
            <person name="Tapia R."/>
            <person name="Han C."/>
            <person name="Sutton G."/>
            <person name="Sims D."/>
        </authorList>
    </citation>
    <scope>NUCLEOTIDE SEQUENCE [LARGE SCALE GENOMIC DNA]</scope>
    <source>
        <strain evidence="1 2">03BB102</strain>
        <plasmid evidence="2">Plasmid p03BB102_179</plasmid>
    </source>
</reference>
<proteinExistence type="predicted"/>
<dbReference type="EMBL" id="CP001406">
    <property type="protein sequence ID" value="ACO25672.1"/>
    <property type="molecule type" value="Genomic_DNA"/>
</dbReference>
<organism evidence="1 2">
    <name type="scientific">Bacillus cereus (strain 03BB102)</name>
    <dbReference type="NCBI Taxonomy" id="572264"/>
    <lineage>
        <taxon>Bacteria</taxon>
        <taxon>Bacillati</taxon>
        <taxon>Bacillota</taxon>
        <taxon>Bacilli</taxon>
        <taxon>Bacillales</taxon>
        <taxon>Bacillaceae</taxon>
        <taxon>Bacillus</taxon>
        <taxon>Bacillus cereus group</taxon>
    </lineage>
</organism>
<sequence length="53" mass="6172">MHREYEVDKLSILDVSATLDTGTKINIETQLNNNQDLLKCTLYHWSKLYASPF</sequence>
<accession>A0A125Y9T2</accession>
<geneLocation type="plasmid" evidence="1 2">
    <name>p03BB102_179</name>
</geneLocation>
<evidence type="ECO:0000313" key="2">
    <source>
        <dbReference type="Proteomes" id="UP000002210"/>
    </source>
</evidence>
<name>A0A125Y9T2_BACC3</name>
<keyword evidence="1" id="KW-0614">Plasmid</keyword>
<dbReference type="AlphaFoldDB" id="A0A125Y9T2"/>
<gene>
    <name evidence="1" type="ordered locus">BCA_A0157</name>
</gene>
<dbReference type="Pfam" id="PF12784">
    <property type="entry name" value="PDDEXK_2"/>
    <property type="match status" value="1"/>
</dbReference>